<dbReference type="EMBL" id="BAABIA010000004">
    <property type="protein sequence ID" value="GAA5139644.1"/>
    <property type="molecule type" value="Genomic_DNA"/>
</dbReference>
<evidence type="ECO:0008006" key="4">
    <source>
        <dbReference type="Google" id="ProtNLM"/>
    </source>
</evidence>
<organism evidence="2 3">
    <name type="scientific">Prosthecobacter algae</name>
    <dbReference type="NCBI Taxonomy" id="1144682"/>
    <lineage>
        <taxon>Bacteria</taxon>
        <taxon>Pseudomonadati</taxon>
        <taxon>Verrucomicrobiota</taxon>
        <taxon>Verrucomicrobiia</taxon>
        <taxon>Verrucomicrobiales</taxon>
        <taxon>Verrucomicrobiaceae</taxon>
        <taxon>Prosthecobacter</taxon>
    </lineage>
</organism>
<evidence type="ECO:0000313" key="2">
    <source>
        <dbReference type="EMBL" id="GAA5139644.1"/>
    </source>
</evidence>
<dbReference type="Proteomes" id="UP001499852">
    <property type="component" value="Unassembled WGS sequence"/>
</dbReference>
<proteinExistence type="predicted"/>
<gene>
    <name evidence="2" type="ORF">GCM10023213_20670</name>
</gene>
<comment type="caution">
    <text evidence="2">The sequence shown here is derived from an EMBL/GenBank/DDBJ whole genome shotgun (WGS) entry which is preliminary data.</text>
</comment>
<accession>A0ABP9P2L1</accession>
<evidence type="ECO:0000256" key="1">
    <source>
        <dbReference type="SAM" id="SignalP"/>
    </source>
</evidence>
<keyword evidence="1" id="KW-0732">Signal</keyword>
<name>A0ABP9P2L1_9BACT</name>
<dbReference type="RefSeq" id="WP_345736302.1">
    <property type="nucleotide sequence ID" value="NZ_BAABIA010000004.1"/>
</dbReference>
<sequence>MKAFCLLLCLLLTAAFSQPAQAADKPVRVKPSKVSSAKSREREKLFTEWMKADAMAKLSDAKRETGEQMIYYEYHEGKEAYRAIFSKAIQFNGWWRSTIYSEKEMEATVNDYKTKGYAPLFVVLEGNYYSMIFVKPEQLDAARKLTLELGIEPPVVK</sequence>
<feature type="chain" id="PRO_5046337815" description="SPOR domain-containing protein" evidence="1">
    <location>
        <begin position="23"/>
        <end position="157"/>
    </location>
</feature>
<reference evidence="3" key="1">
    <citation type="journal article" date="2019" name="Int. J. Syst. Evol. Microbiol.">
        <title>The Global Catalogue of Microorganisms (GCM) 10K type strain sequencing project: providing services to taxonomists for standard genome sequencing and annotation.</title>
        <authorList>
            <consortium name="The Broad Institute Genomics Platform"/>
            <consortium name="The Broad Institute Genome Sequencing Center for Infectious Disease"/>
            <person name="Wu L."/>
            <person name="Ma J."/>
        </authorList>
    </citation>
    <scope>NUCLEOTIDE SEQUENCE [LARGE SCALE GENOMIC DNA]</scope>
    <source>
        <strain evidence="3">JCM 18053</strain>
    </source>
</reference>
<protein>
    <recommendedName>
        <fullName evidence="4">SPOR domain-containing protein</fullName>
    </recommendedName>
</protein>
<evidence type="ECO:0000313" key="3">
    <source>
        <dbReference type="Proteomes" id="UP001499852"/>
    </source>
</evidence>
<feature type="signal peptide" evidence="1">
    <location>
        <begin position="1"/>
        <end position="22"/>
    </location>
</feature>
<keyword evidence="3" id="KW-1185">Reference proteome</keyword>